<dbReference type="InterPro" id="IPR036365">
    <property type="entry name" value="PGBD-like_sf"/>
</dbReference>
<accession>A0A2W5KJA2</accession>
<keyword evidence="2" id="KW-0812">Transmembrane</keyword>
<evidence type="ECO:0000313" key="5">
    <source>
        <dbReference type="Proteomes" id="UP000249577"/>
    </source>
</evidence>
<comment type="caution">
    <text evidence="4">The sequence shown here is derived from an EMBL/GenBank/DDBJ whole genome shotgun (WGS) entry which is preliminary data.</text>
</comment>
<proteinExistence type="predicted"/>
<keyword evidence="2" id="KW-0472">Membrane</keyword>
<dbReference type="AlphaFoldDB" id="A0A2W5KJA2"/>
<gene>
    <name evidence="4" type="ORF">DI565_06340</name>
</gene>
<evidence type="ECO:0000259" key="3">
    <source>
        <dbReference type="Pfam" id="PF01471"/>
    </source>
</evidence>
<name>A0A2W5KJA2_ANCNO</name>
<feature type="domain" description="Peptidoglycan binding-like" evidence="3">
    <location>
        <begin position="88"/>
        <end position="143"/>
    </location>
</feature>
<evidence type="ECO:0000256" key="2">
    <source>
        <dbReference type="SAM" id="Phobius"/>
    </source>
</evidence>
<dbReference type="InterPro" id="IPR036366">
    <property type="entry name" value="PGBDSf"/>
</dbReference>
<organism evidence="4 5">
    <name type="scientific">Ancylobacter novellus</name>
    <name type="common">Thiobacillus novellus</name>
    <dbReference type="NCBI Taxonomy" id="921"/>
    <lineage>
        <taxon>Bacteria</taxon>
        <taxon>Pseudomonadati</taxon>
        <taxon>Pseudomonadota</taxon>
        <taxon>Alphaproteobacteria</taxon>
        <taxon>Hyphomicrobiales</taxon>
        <taxon>Xanthobacteraceae</taxon>
        <taxon>Ancylobacter</taxon>
    </lineage>
</organism>
<dbReference type="Gene3D" id="1.10.101.10">
    <property type="entry name" value="PGBD-like superfamily/PGBD"/>
    <property type="match status" value="2"/>
</dbReference>
<dbReference type="EMBL" id="QFPN01000003">
    <property type="protein sequence ID" value="PZQ17002.1"/>
    <property type="molecule type" value="Genomic_DNA"/>
</dbReference>
<feature type="region of interest" description="Disordered" evidence="1">
    <location>
        <begin position="155"/>
        <end position="177"/>
    </location>
</feature>
<dbReference type="Pfam" id="PF01471">
    <property type="entry name" value="PG_binding_1"/>
    <property type="match status" value="2"/>
</dbReference>
<reference evidence="4 5" key="1">
    <citation type="submission" date="2017-08" db="EMBL/GenBank/DDBJ databases">
        <title>Infants hospitalized years apart are colonized by the same room-sourced microbial strains.</title>
        <authorList>
            <person name="Brooks B."/>
            <person name="Olm M.R."/>
            <person name="Firek B.A."/>
            <person name="Baker R."/>
            <person name="Thomas B.C."/>
            <person name="Morowitz M.J."/>
            <person name="Banfield J.F."/>
        </authorList>
    </citation>
    <scope>NUCLEOTIDE SEQUENCE [LARGE SCALE GENOMIC DNA]</scope>
    <source>
        <strain evidence="4">S2_005_003_R2_43</strain>
    </source>
</reference>
<sequence length="242" mass="24957">MPRPAPRHFEVEDEPTGFGAAALGVAMRRPVDTLACVLAAACVVMIFVNALALQKGRAPVVGPAKATSASATTAAPEADAGVETPKREELVVQVQTALAERDRYSGVVDGVMGPETAAAIRGFEQAQGLAPTGEASEKVLAALLTAPMRKVDAKTSTPARSAPAPVQQPAVTGSTASNPKLMAAQKALARIGYGPVSIDGKMGTETRNAIKSFERDRGMPETGELSPQVARALQQLTGAPLH</sequence>
<feature type="transmembrane region" description="Helical" evidence="2">
    <location>
        <begin position="34"/>
        <end position="53"/>
    </location>
</feature>
<dbReference type="InterPro" id="IPR002477">
    <property type="entry name" value="Peptidoglycan-bd-like"/>
</dbReference>
<protein>
    <recommendedName>
        <fullName evidence="3">Peptidoglycan binding-like domain-containing protein</fullName>
    </recommendedName>
</protein>
<evidence type="ECO:0000256" key="1">
    <source>
        <dbReference type="SAM" id="MobiDB-lite"/>
    </source>
</evidence>
<dbReference type="SUPFAM" id="SSF47090">
    <property type="entry name" value="PGBD-like"/>
    <property type="match status" value="2"/>
</dbReference>
<evidence type="ECO:0000313" key="4">
    <source>
        <dbReference type="EMBL" id="PZQ17002.1"/>
    </source>
</evidence>
<feature type="domain" description="Peptidoglycan binding-like" evidence="3">
    <location>
        <begin position="179"/>
        <end position="233"/>
    </location>
</feature>
<keyword evidence="2" id="KW-1133">Transmembrane helix</keyword>
<dbReference type="Proteomes" id="UP000249577">
    <property type="component" value="Unassembled WGS sequence"/>
</dbReference>